<dbReference type="AlphaFoldDB" id="A0AAE4R0P6"/>
<accession>A0AAE4R0P6</accession>
<dbReference type="EC" id="1.6.5.9" evidence="10"/>
<evidence type="ECO:0000256" key="1">
    <source>
        <dbReference type="ARBA" id="ARBA00004127"/>
    </source>
</evidence>
<protein>
    <submittedName>
        <fullName evidence="10">NADH-quinone oxidoreductase subunit M</fullName>
        <ecNumber evidence="10">1.6.5.9</ecNumber>
    </submittedName>
</protein>
<feature type="region of interest" description="Disordered" evidence="7">
    <location>
        <begin position="111"/>
        <end position="130"/>
    </location>
</feature>
<feature type="domain" description="NADH:quinone oxidoreductase/Mrp antiporter transmembrane" evidence="9">
    <location>
        <begin position="153"/>
        <end position="460"/>
    </location>
</feature>
<evidence type="ECO:0000256" key="7">
    <source>
        <dbReference type="SAM" id="MobiDB-lite"/>
    </source>
</evidence>
<dbReference type="NCBIfam" id="TIGR01972">
    <property type="entry name" value="NDH_I_M"/>
    <property type="match status" value="1"/>
</dbReference>
<dbReference type="InterPro" id="IPR010227">
    <property type="entry name" value="NADH_Q_OxRdtase_chainM/4"/>
</dbReference>
<reference evidence="10" key="1">
    <citation type="submission" date="2023-10" db="EMBL/GenBank/DDBJ databases">
        <title>Development of a sustainable strategy for remediation of hydrocarbon-contaminated territories based on the waste exchange concept.</title>
        <authorList>
            <person name="Krivoruchko A."/>
        </authorList>
    </citation>
    <scope>NUCLEOTIDE SEQUENCE</scope>
    <source>
        <strain evidence="10">IEGM 1175</strain>
    </source>
</reference>
<dbReference type="InterPro" id="IPR001750">
    <property type="entry name" value="ND/Mrp_TM"/>
</dbReference>
<feature type="transmembrane region" description="Helical" evidence="8">
    <location>
        <begin position="493"/>
        <end position="511"/>
    </location>
</feature>
<dbReference type="PANTHER" id="PTHR43507:SF1">
    <property type="entry name" value="NADH-UBIQUINONE OXIDOREDUCTASE CHAIN 4"/>
    <property type="match status" value="1"/>
</dbReference>
<dbReference type="Pfam" id="PF00361">
    <property type="entry name" value="Proton_antipo_M"/>
    <property type="match status" value="1"/>
</dbReference>
<dbReference type="NCBIfam" id="NF004500">
    <property type="entry name" value="PRK05846.1-4"/>
    <property type="match status" value="1"/>
</dbReference>
<dbReference type="PANTHER" id="PTHR43507">
    <property type="entry name" value="NADH-UBIQUINONE OXIDOREDUCTASE CHAIN 4"/>
    <property type="match status" value="1"/>
</dbReference>
<comment type="similarity">
    <text evidence="2">Belongs to the complex I subunit 4 family.</text>
</comment>
<evidence type="ECO:0000256" key="4">
    <source>
        <dbReference type="ARBA" id="ARBA00022989"/>
    </source>
</evidence>
<feature type="transmembrane region" description="Helical" evidence="8">
    <location>
        <begin position="272"/>
        <end position="295"/>
    </location>
</feature>
<gene>
    <name evidence="10" type="ORF">R3P82_09875</name>
</gene>
<evidence type="ECO:0000256" key="8">
    <source>
        <dbReference type="SAM" id="Phobius"/>
    </source>
</evidence>
<feature type="transmembrane region" description="Helical" evidence="8">
    <location>
        <begin position="315"/>
        <end position="339"/>
    </location>
</feature>
<feature type="transmembrane region" description="Helical" evidence="8">
    <location>
        <begin position="6"/>
        <end position="28"/>
    </location>
</feature>
<feature type="transmembrane region" description="Helical" evidence="8">
    <location>
        <begin position="196"/>
        <end position="217"/>
    </location>
</feature>
<feature type="compositionally biased region" description="Basic and acidic residues" evidence="7">
    <location>
        <begin position="121"/>
        <end position="130"/>
    </location>
</feature>
<feature type="transmembrane region" description="Helical" evidence="8">
    <location>
        <begin position="247"/>
        <end position="265"/>
    </location>
</feature>
<dbReference type="GO" id="GO:0008137">
    <property type="term" value="F:NADH dehydrogenase (ubiquinone) activity"/>
    <property type="evidence" value="ECO:0007669"/>
    <property type="project" value="InterPro"/>
</dbReference>
<feature type="transmembrane region" description="Helical" evidence="8">
    <location>
        <begin position="35"/>
        <end position="54"/>
    </location>
</feature>
<sequence length="535" mass="56017">MTGPGLLTALWLTPLVGALVVVVLPASARRAARPLALVTSLVVLGVAVALAVGFEPGGDTHQFVESRPWIPAFGATYTLGIDGVALVLVLLTAALMPLLLLAGWRDTDGPGGERAGGTGENLRDGRSPDGRRSQAYPALMLVTQGLALVAFTSLDVLLFYVAFEAMLIPLYFLIGGFGTGAFGDSGADRARAAVRFLLYNLLGGLVMLAAVLGLYMYTNRAGLGPDGRGTFDYRLITDAVADGRLQIPPGAMLLLFAGFMLAFAIKAPLWPFHTWLPGAAVAATPASAVLMMAVVDKVGTFAMLRYSLPLFPEAAATAAPVMVTLAVISIVYGGIMAIAQTDLLRLIAYASISHFGFIVLGVFAATEQSAAGSALYMVNHGIATAAMFLVAGFLVRRHRIREIGYYGGVQQAAPVLAGVFLIAGLATLSLPGLAPFISEFLVFVGTFEVYPVAAVLATATFVLAAVYILWTYQRVMGGPLAPGLRSTPDLTTRERVVLAPLVVVLIVLGFYPQPALDVIDPAVAETVAHVEGATR</sequence>
<dbReference type="GO" id="GO:0012505">
    <property type="term" value="C:endomembrane system"/>
    <property type="evidence" value="ECO:0007669"/>
    <property type="project" value="UniProtKB-SubCell"/>
</dbReference>
<evidence type="ECO:0000256" key="5">
    <source>
        <dbReference type="ARBA" id="ARBA00023136"/>
    </source>
</evidence>
<evidence type="ECO:0000256" key="2">
    <source>
        <dbReference type="ARBA" id="ARBA00009025"/>
    </source>
</evidence>
<comment type="subcellular location">
    <subcellularLocation>
        <location evidence="1">Endomembrane system</location>
        <topology evidence="1">Multi-pass membrane protein</topology>
    </subcellularLocation>
    <subcellularLocation>
        <location evidence="6">Membrane</location>
        <topology evidence="6">Multi-pass membrane protein</topology>
    </subcellularLocation>
</comment>
<keyword evidence="4 8" id="KW-1133">Transmembrane helix</keyword>
<dbReference type="EMBL" id="JAWLKJ010000002">
    <property type="protein sequence ID" value="MDV6299422.1"/>
    <property type="molecule type" value="Genomic_DNA"/>
</dbReference>
<keyword evidence="5 8" id="KW-0472">Membrane</keyword>
<dbReference type="InterPro" id="IPR003918">
    <property type="entry name" value="NADH_UbQ_OxRdtase"/>
</dbReference>
<feature type="transmembrane region" description="Helical" evidence="8">
    <location>
        <begin position="136"/>
        <end position="160"/>
    </location>
</feature>
<dbReference type="GO" id="GO:0042773">
    <property type="term" value="P:ATP synthesis coupled electron transport"/>
    <property type="evidence" value="ECO:0007669"/>
    <property type="project" value="InterPro"/>
</dbReference>
<keyword evidence="3 6" id="KW-0812">Transmembrane</keyword>
<dbReference type="GO" id="GO:0048039">
    <property type="term" value="F:ubiquinone binding"/>
    <property type="evidence" value="ECO:0007669"/>
    <property type="project" value="TreeGrafter"/>
</dbReference>
<dbReference type="GO" id="GO:0016020">
    <property type="term" value="C:membrane"/>
    <property type="evidence" value="ECO:0007669"/>
    <property type="project" value="UniProtKB-SubCell"/>
</dbReference>
<evidence type="ECO:0000313" key="10">
    <source>
        <dbReference type="EMBL" id="MDV6299422.1"/>
    </source>
</evidence>
<feature type="transmembrane region" description="Helical" evidence="8">
    <location>
        <begin position="166"/>
        <end position="184"/>
    </location>
</feature>
<feature type="transmembrane region" description="Helical" evidence="8">
    <location>
        <begin position="377"/>
        <end position="395"/>
    </location>
</feature>
<organism evidence="10 11">
    <name type="scientific">Dietzia maris</name>
    <dbReference type="NCBI Taxonomy" id="37915"/>
    <lineage>
        <taxon>Bacteria</taxon>
        <taxon>Bacillati</taxon>
        <taxon>Actinomycetota</taxon>
        <taxon>Actinomycetes</taxon>
        <taxon>Mycobacteriales</taxon>
        <taxon>Dietziaceae</taxon>
        <taxon>Dietzia</taxon>
    </lineage>
</organism>
<feature type="transmembrane region" description="Helical" evidence="8">
    <location>
        <begin position="449"/>
        <end position="472"/>
    </location>
</feature>
<feature type="transmembrane region" description="Helical" evidence="8">
    <location>
        <begin position="346"/>
        <end position="365"/>
    </location>
</feature>
<dbReference type="GO" id="GO:0050136">
    <property type="term" value="F:NADH dehydrogenase (quinone) (non-electrogenic) activity"/>
    <property type="evidence" value="ECO:0007669"/>
    <property type="project" value="UniProtKB-EC"/>
</dbReference>
<evidence type="ECO:0000259" key="9">
    <source>
        <dbReference type="Pfam" id="PF00361"/>
    </source>
</evidence>
<proteinExistence type="inferred from homology"/>
<dbReference type="Proteomes" id="UP001185873">
    <property type="component" value="Unassembled WGS sequence"/>
</dbReference>
<dbReference type="RefSeq" id="WP_317469991.1">
    <property type="nucleotide sequence ID" value="NZ_JAWLKJ010000002.1"/>
</dbReference>
<name>A0AAE4R0P6_9ACTN</name>
<feature type="transmembrane region" description="Helical" evidence="8">
    <location>
        <begin position="415"/>
        <end position="437"/>
    </location>
</feature>
<evidence type="ECO:0000313" key="11">
    <source>
        <dbReference type="Proteomes" id="UP001185873"/>
    </source>
</evidence>
<evidence type="ECO:0000256" key="6">
    <source>
        <dbReference type="RuleBase" id="RU000320"/>
    </source>
</evidence>
<dbReference type="PRINTS" id="PR01437">
    <property type="entry name" value="NUOXDRDTASE4"/>
</dbReference>
<evidence type="ECO:0000256" key="3">
    <source>
        <dbReference type="ARBA" id="ARBA00022692"/>
    </source>
</evidence>
<comment type="caution">
    <text evidence="10">The sequence shown here is derived from an EMBL/GenBank/DDBJ whole genome shotgun (WGS) entry which is preliminary data.</text>
</comment>
<dbReference type="GO" id="GO:0015990">
    <property type="term" value="P:electron transport coupled proton transport"/>
    <property type="evidence" value="ECO:0007669"/>
    <property type="project" value="TreeGrafter"/>
</dbReference>
<feature type="transmembrane region" description="Helical" evidence="8">
    <location>
        <begin position="74"/>
        <end position="104"/>
    </location>
</feature>
<keyword evidence="10" id="KW-0560">Oxidoreductase</keyword>